<name>A0A3P3QNJ8_9GAMM</name>
<accession>A0A3P3QNJ8</accession>
<gene>
    <name evidence="2" type="ORF">EIK76_01315</name>
</gene>
<comment type="caution">
    <text evidence="2">The sequence shown here is derived from an EMBL/GenBank/DDBJ whole genome shotgun (WGS) entry which is preliminary data.</text>
</comment>
<proteinExistence type="predicted"/>
<evidence type="ECO:0000313" key="3">
    <source>
        <dbReference type="Proteomes" id="UP000276260"/>
    </source>
</evidence>
<sequence>MKDFKDKSFKLSPPTGRGTGFNINRSNTHGGQYTYRETRGLVETIHGFVVAYSHFYSKSQYQGSCLSIIKNGVQYHRFFEKEFKQKTLVTLAKKFAADVFSNESAKLLAHDIELAEKAYSAGFLDGYHQEEVLNNPDAAAAEGASQYTTFFASKAGANTSVEALASLAAHDAEVAKNAVTEFVRWATVNVDPEFAEWQDFAEKYAASLSVKAGAA</sequence>
<dbReference type="RefSeq" id="WP_046521535.1">
    <property type="nucleotide sequence ID" value="NZ_LAVS01000098.1"/>
</dbReference>
<dbReference type="EMBL" id="RRCF01000001">
    <property type="protein sequence ID" value="RRJ22754.1"/>
    <property type="molecule type" value="Genomic_DNA"/>
</dbReference>
<dbReference type="AlphaFoldDB" id="A0A3P3QNJ8"/>
<feature type="region of interest" description="Disordered" evidence="1">
    <location>
        <begin position="1"/>
        <end position="21"/>
    </location>
</feature>
<keyword evidence="3" id="KW-1185">Reference proteome</keyword>
<organism evidence="2 3">
    <name type="scientific">Rheinheimera mesophila</name>
    <dbReference type="NCBI Taxonomy" id="1547515"/>
    <lineage>
        <taxon>Bacteria</taxon>
        <taxon>Pseudomonadati</taxon>
        <taxon>Pseudomonadota</taxon>
        <taxon>Gammaproteobacteria</taxon>
        <taxon>Chromatiales</taxon>
        <taxon>Chromatiaceae</taxon>
        <taxon>Rheinheimera</taxon>
    </lineage>
</organism>
<evidence type="ECO:0000256" key="1">
    <source>
        <dbReference type="SAM" id="MobiDB-lite"/>
    </source>
</evidence>
<reference evidence="2 3" key="1">
    <citation type="submission" date="2018-11" db="EMBL/GenBank/DDBJ databases">
        <title>Draft genome analysis of Rheinheimera mesophila isolated from an industrial waste site.</title>
        <authorList>
            <person name="Yu Q."/>
            <person name="Qi Y."/>
            <person name="Zhang H."/>
            <person name="Lu Y."/>
            <person name="Pu J."/>
        </authorList>
    </citation>
    <scope>NUCLEOTIDE SEQUENCE [LARGE SCALE GENOMIC DNA]</scope>
    <source>
        <strain evidence="2 3">IITR13</strain>
    </source>
</reference>
<protein>
    <submittedName>
        <fullName evidence="2">Uncharacterized protein</fullName>
    </submittedName>
</protein>
<dbReference type="Proteomes" id="UP000276260">
    <property type="component" value="Unassembled WGS sequence"/>
</dbReference>
<evidence type="ECO:0000313" key="2">
    <source>
        <dbReference type="EMBL" id="RRJ22754.1"/>
    </source>
</evidence>